<evidence type="ECO:0000313" key="2">
    <source>
        <dbReference type="EMBL" id="CAB4183426.1"/>
    </source>
</evidence>
<evidence type="ECO:0000313" key="1">
    <source>
        <dbReference type="EMBL" id="CAB4150032.1"/>
    </source>
</evidence>
<reference evidence="1" key="1">
    <citation type="submission" date="2020-04" db="EMBL/GenBank/DDBJ databases">
        <authorList>
            <person name="Chiriac C."/>
            <person name="Salcher M."/>
            <person name="Ghai R."/>
            <person name="Kavagutti S V."/>
        </authorList>
    </citation>
    <scope>NUCLEOTIDE SEQUENCE</scope>
</reference>
<sequence length="92" mass="10329">MKKPRFSVRNAVASFLGEDGRECETSRRYQPTRTPCPVYTSGNDYLTATSSSMKKPKDDQTCWCWELVQSAEFYGSAFGWAIWVSSAKGDVA</sequence>
<protein>
    <submittedName>
        <fullName evidence="1">Uncharacterized protein</fullName>
    </submittedName>
</protein>
<evidence type="ECO:0000313" key="3">
    <source>
        <dbReference type="EMBL" id="CAB4213117.1"/>
    </source>
</evidence>
<dbReference type="EMBL" id="LR796529">
    <property type="protein sequence ID" value="CAB4150032.1"/>
    <property type="molecule type" value="Genomic_DNA"/>
</dbReference>
<accession>A0A6J5MUG7</accession>
<dbReference type="EMBL" id="LR797392">
    <property type="protein sequence ID" value="CAB4213117.1"/>
    <property type="molecule type" value="Genomic_DNA"/>
</dbReference>
<gene>
    <name evidence="2" type="ORF">UFOVP1081_62</name>
    <name evidence="3" type="ORF">UFOVP1433_63</name>
    <name evidence="1" type="ORF">UFOVP553_63</name>
</gene>
<organism evidence="1">
    <name type="scientific">uncultured Caudovirales phage</name>
    <dbReference type="NCBI Taxonomy" id="2100421"/>
    <lineage>
        <taxon>Viruses</taxon>
        <taxon>Duplodnaviria</taxon>
        <taxon>Heunggongvirae</taxon>
        <taxon>Uroviricota</taxon>
        <taxon>Caudoviricetes</taxon>
        <taxon>Peduoviridae</taxon>
        <taxon>Maltschvirus</taxon>
        <taxon>Maltschvirus maltsch</taxon>
    </lineage>
</organism>
<proteinExistence type="predicted"/>
<dbReference type="EMBL" id="LR797038">
    <property type="protein sequence ID" value="CAB4183426.1"/>
    <property type="molecule type" value="Genomic_DNA"/>
</dbReference>
<name>A0A6J5MUG7_9CAUD</name>